<reference evidence="10 11" key="1">
    <citation type="submission" date="2020-02" db="EMBL/GenBank/DDBJ databases">
        <title>Draft genome sequence of two Spirosoma agri KCTC 52727 and Spirosoma terrae KCTC 52035.</title>
        <authorList>
            <person name="Rojas J."/>
            <person name="Ambika Manirajan B."/>
            <person name="Suarez C."/>
            <person name="Ratering S."/>
            <person name="Schnell S."/>
        </authorList>
    </citation>
    <scope>NUCLEOTIDE SEQUENCE [LARGE SCALE GENOMIC DNA]</scope>
    <source>
        <strain evidence="10 11">KCTC 52035</strain>
    </source>
</reference>
<feature type="domain" description="Response regulatory" evidence="8">
    <location>
        <begin position="2"/>
        <end position="116"/>
    </location>
</feature>
<dbReference type="AlphaFoldDB" id="A0A6L9L8A2"/>
<dbReference type="GO" id="GO:0005829">
    <property type="term" value="C:cytosol"/>
    <property type="evidence" value="ECO:0007669"/>
    <property type="project" value="TreeGrafter"/>
</dbReference>
<proteinExistence type="predicted"/>
<keyword evidence="2" id="KW-0902">Two-component regulatory system</keyword>
<keyword evidence="4 7" id="KW-0238">DNA-binding</keyword>
<dbReference type="InterPro" id="IPR011006">
    <property type="entry name" value="CheY-like_superfamily"/>
</dbReference>
<dbReference type="Pfam" id="PF00072">
    <property type="entry name" value="Response_reg"/>
    <property type="match status" value="1"/>
</dbReference>
<dbReference type="GO" id="GO:0006355">
    <property type="term" value="P:regulation of DNA-templated transcription"/>
    <property type="evidence" value="ECO:0007669"/>
    <property type="project" value="InterPro"/>
</dbReference>
<organism evidence="10 11">
    <name type="scientific">Spirosoma terrae</name>
    <dbReference type="NCBI Taxonomy" id="1968276"/>
    <lineage>
        <taxon>Bacteria</taxon>
        <taxon>Pseudomonadati</taxon>
        <taxon>Bacteroidota</taxon>
        <taxon>Cytophagia</taxon>
        <taxon>Cytophagales</taxon>
        <taxon>Cytophagaceae</taxon>
        <taxon>Spirosoma</taxon>
    </lineage>
</organism>
<evidence type="ECO:0000256" key="6">
    <source>
        <dbReference type="PROSITE-ProRule" id="PRU00169"/>
    </source>
</evidence>
<accession>A0A6L9L8A2</accession>
<dbReference type="GO" id="GO:0032993">
    <property type="term" value="C:protein-DNA complex"/>
    <property type="evidence" value="ECO:0007669"/>
    <property type="project" value="TreeGrafter"/>
</dbReference>
<evidence type="ECO:0000313" key="11">
    <source>
        <dbReference type="Proteomes" id="UP000474175"/>
    </source>
</evidence>
<keyword evidence="11" id="KW-1185">Reference proteome</keyword>
<dbReference type="GO" id="GO:0000976">
    <property type="term" value="F:transcription cis-regulatory region binding"/>
    <property type="evidence" value="ECO:0007669"/>
    <property type="project" value="TreeGrafter"/>
</dbReference>
<dbReference type="Pfam" id="PF00486">
    <property type="entry name" value="Trans_reg_C"/>
    <property type="match status" value="1"/>
</dbReference>
<keyword evidence="3" id="KW-0805">Transcription regulation</keyword>
<dbReference type="CDD" id="cd00383">
    <property type="entry name" value="trans_reg_C"/>
    <property type="match status" value="1"/>
</dbReference>
<dbReference type="InterPro" id="IPR001867">
    <property type="entry name" value="OmpR/PhoB-type_DNA-bd"/>
</dbReference>
<evidence type="ECO:0000256" key="7">
    <source>
        <dbReference type="PROSITE-ProRule" id="PRU01091"/>
    </source>
</evidence>
<evidence type="ECO:0000256" key="1">
    <source>
        <dbReference type="ARBA" id="ARBA00022553"/>
    </source>
</evidence>
<feature type="modified residue" description="4-aspartylphosphate" evidence="6">
    <location>
        <position position="51"/>
    </location>
</feature>
<dbReference type="RefSeq" id="WP_163947227.1">
    <property type="nucleotide sequence ID" value="NZ_JAAFZH010000004.1"/>
</dbReference>
<dbReference type="SMART" id="SM00862">
    <property type="entry name" value="Trans_reg_C"/>
    <property type="match status" value="1"/>
</dbReference>
<dbReference type="PROSITE" id="PS50110">
    <property type="entry name" value="RESPONSE_REGULATORY"/>
    <property type="match status" value="1"/>
</dbReference>
<dbReference type="Gene3D" id="3.40.50.2300">
    <property type="match status" value="1"/>
</dbReference>
<evidence type="ECO:0000256" key="4">
    <source>
        <dbReference type="ARBA" id="ARBA00023125"/>
    </source>
</evidence>
<dbReference type="PANTHER" id="PTHR48111:SF22">
    <property type="entry name" value="REGULATOR OF RPOS"/>
    <property type="match status" value="1"/>
</dbReference>
<evidence type="ECO:0000259" key="9">
    <source>
        <dbReference type="PROSITE" id="PS51755"/>
    </source>
</evidence>
<dbReference type="SUPFAM" id="SSF52172">
    <property type="entry name" value="CheY-like"/>
    <property type="match status" value="1"/>
</dbReference>
<dbReference type="InterPro" id="IPR039420">
    <property type="entry name" value="WalR-like"/>
</dbReference>
<dbReference type="Gene3D" id="1.10.10.10">
    <property type="entry name" value="Winged helix-like DNA-binding domain superfamily/Winged helix DNA-binding domain"/>
    <property type="match status" value="1"/>
</dbReference>
<dbReference type="GO" id="GO:0000156">
    <property type="term" value="F:phosphorelay response regulator activity"/>
    <property type="evidence" value="ECO:0007669"/>
    <property type="project" value="TreeGrafter"/>
</dbReference>
<feature type="DNA-binding region" description="OmpR/PhoB-type" evidence="7">
    <location>
        <begin position="124"/>
        <end position="224"/>
    </location>
</feature>
<evidence type="ECO:0000256" key="2">
    <source>
        <dbReference type="ARBA" id="ARBA00023012"/>
    </source>
</evidence>
<evidence type="ECO:0000256" key="3">
    <source>
        <dbReference type="ARBA" id="ARBA00023015"/>
    </source>
</evidence>
<protein>
    <submittedName>
        <fullName evidence="10">Response regulator transcription factor</fullName>
    </submittedName>
</protein>
<dbReference type="PANTHER" id="PTHR48111">
    <property type="entry name" value="REGULATOR OF RPOS"/>
    <property type="match status" value="1"/>
</dbReference>
<keyword evidence="1 6" id="KW-0597">Phosphoprotein</keyword>
<evidence type="ECO:0000259" key="8">
    <source>
        <dbReference type="PROSITE" id="PS50110"/>
    </source>
</evidence>
<dbReference type="PROSITE" id="PS51755">
    <property type="entry name" value="OMPR_PHOB"/>
    <property type="match status" value="1"/>
</dbReference>
<sequence length="232" mass="26477">MKLLLIEDEQALSQTIIRFLSEQGHLCELATTYQEGQDKISIYAYDCVLIDLMLPGGDGLNLLKTLKQEHRQTGAIIISAKDSLDDKLAGLDLGADDYLPKPFHLAELNSRIKSILRRMKFDGSEHLELGRLRINTEARTVFVDQQEVTLNRKEYDLLLLFATNQNRVIQKSALAEHVWGDQSDQVDSYDFIYSQIKNLRKRFSQLGYELAIQTVYGVGYKFTPTDHQPSPL</sequence>
<feature type="domain" description="OmpR/PhoB-type" evidence="9">
    <location>
        <begin position="124"/>
        <end position="224"/>
    </location>
</feature>
<dbReference type="InterPro" id="IPR036388">
    <property type="entry name" value="WH-like_DNA-bd_sf"/>
</dbReference>
<evidence type="ECO:0000313" key="10">
    <source>
        <dbReference type="EMBL" id="NDU95361.1"/>
    </source>
</evidence>
<dbReference type="SMART" id="SM00448">
    <property type="entry name" value="REC"/>
    <property type="match status" value="1"/>
</dbReference>
<dbReference type="EMBL" id="JAAFZH010000004">
    <property type="protein sequence ID" value="NDU95361.1"/>
    <property type="molecule type" value="Genomic_DNA"/>
</dbReference>
<dbReference type="InterPro" id="IPR001789">
    <property type="entry name" value="Sig_transdc_resp-reg_receiver"/>
</dbReference>
<keyword evidence="5" id="KW-0804">Transcription</keyword>
<comment type="caution">
    <text evidence="10">The sequence shown here is derived from an EMBL/GenBank/DDBJ whole genome shotgun (WGS) entry which is preliminary data.</text>
</comment>
<name>A0A6L9L8A2_9BACT</name>
<dbReference type="Gene3D" id="6.10.250.690">
    <property type="match status" value="1"/>
</dbReference>
<evidence type="ECO:0000256" key="5">
    <source>
        <dbReference type="ARBA" id="ARBA00023163"/>
    </source>
</evidence>
<dbReference type="Proteomes" id="UP000474175">
    <property type="component" value="Unassembled WGS sequence"/>
</dbReference>
<gene>
    <name evidence="10" type="ORF">GK108_10800</name>
</gene>